<dbReference type="GeneID" id="43595438"/>
<keyword evidence="3" id="KW-1185">Reference proteome</keyword>
<comment type="caution">
    <text evidence="2">The sequence shown here is derived from an EMBL/GenBank/DDBJ whole genome shotgun (WGS) entry which is preliminary data.</text>
</comment>
<dbReference type="Proteomes" id="UP000254866">
    <property type="component" value="Unassembled WGS sequence"/>
</dbReference>
<dbReference type="EMBL" id="NPIC01000002">
    <property type="protein sequence ID" value="RDL38249.1"/>
    <property type="molecule type" value="Genomic_DNA"/>
</dbReference>
<protein>
    <submittedName>
        <fullName evidence="2">Uncharacterized protein</fullName>
    </submittedName>
</protein>
<evidence type="ECO:0000313" key="2">
    <source>
        <dbReference type="EMBL" id="RDL38249.1"/>
    </source>
</evidence>
<accession>A0A370TRT4</accession>
<proteinExistence type="predicted"/>
<organism evidence="2 3">
    <name type="scientific">Venustampulla echinocandica</name>
    <dbReference type="NCBI Taxonomy" id="2656787"/>
    <lineage>
        <taxon>Eukaryota</taxon>
        <taxon>Fungi</taxon>
        <taxon>Dikarya</taxon>
        <taxon>Ascomycota</taxon>
        <taxon>Pezizomycotina</taxon>
        <taxon>Leotiomycetes</taxon>
        <taxon>Helotiales</taxon>
        <taxon>Pleuroascaceae</taxon>
        <taxon>Venustampulla</taxon>
    </lineage>
</organism>
<gene>
    <name evidence="2" type="ORF">BP5553_02589</name>
</gene>
<evidence type="ECO:0000313" key="3">
    <source>
        <dbReference type="Proteomes" id="UP000254866"/>
    </source>
</evidence>
<feature type="region of interest" description="Disordered" evidence="1">
    <location>
        <begin position="76"/>
        <end position="109"/>
    </location>
</feature>
<reference evidence="2 3" key="1">
    <citation type="journal article" date="2018" name="IMA Fungus">
        <title>IMA Genome-F 9: Draft genome sequence of Annulohypoxylon stygium, Aspergillus mulundensis, Berkeleyomyces basicola (syn. Thielaviopsis basicola), Ceratocystis smalleyi, two Cercospora beticola strains, Coleophoma cylindrospora, Fusarium fracticaudum, Phialophora cf. hyalina, and Morchella septimelata.</title>
        <authorList>
            <person name="Wingfield B.D."/>
            <person name="Bills G.F."/>
            <person name="Dong Y."/>
            <person name="Huang W."/>
            <person name="Nel W.J."/>
            <person name="Swalarsk-Parry B.S."/>
            <person name="Vaghefi N."/>
            <person name="Wilken P.M."/>
            <person name="An Z."/>
            <person name="de Beer Z.W."/>
            <person name="De Vos L."/>
            <person name="Chen L."/>
            <person name="Duong T.A."/>
            <person name="Gao Y."/>
            <person name="Hammerbacher A."/>
            <person name="Kikkert J.R."/>
            <person name="Li Y."/>
            <person name="Li H."/>
            <person name="Li K."/>
            <person name="Li Q."/>
            <person name="Liu X."/>
            <person name="Ma X."/>
            <person name="Naidoo K."/>
            <person name="Pethybridge S.J."/>
            <person name="Sun J."/>
            <person name="Steenkamp E.T."/>
            <person name="van der Nest M.A."/>
            <person name="van Wyk S."/>
            <person name="Wingfield M.J."/>
            <person name="Xiong C."/>
            <person name="Yue Q."/>
            <person name="Zhang X."/>
        </authorList>
    </citation>
    <scope>NUCLEOTIDE SEQUENCE [LARGE SCALE GENOMIC DNA]</scope>
    <source>
        <strain evidence="2 3">BP 5553</strain>
    </source>
</reference>
<evidence type="ECO:0000256" key="1">
    <source>
        <dbReference type="SAM" id="MobiDB-lite"/>
    </source>
</evidence>
<dbReference type="AlphaFoldDB" id="A0A370TRT4"/>
<name>A0A370TRT4_9HELO</name>
<sequence length="171" mass="19537">MRHATRFSIYGVATAIDDHSQHDKAVEDEERLSAERRKLTLAPTNSGPTQPCELNQSYRLKPRIIIPPSTAEFEIDDMQAPNKPRNLPTPKDDEQYYTSGCPRTPSTPKDPILVAEYQEWPFHDLLDYTRIENVATYHPRFEFPCILESSNLPIPLRSLSISSNKKTLAPM</sequence>
<dbReference type="RefSeq" id="XP_031870905.1">
    <property type="nucleotide sequence ID" value="XM_032011212.1"/>
</dbReference>